<name>A0AAC9ZE17_9RHOB</name>
<keyword evidence="4" id="KW-0029">Amino-acid transport</keyword>
<feature type="signal peptide" evidence="5">
    <location>
        <begin position="1"/>
        <end position="22"/>
    </location>
</feature>
<accession>A0AAC9ZE17</accession>
<protein>
    <submittedName>
        <fullName evidence="7">Amino acid binding protein</fullName>
    </submittedName>
</protein>
<dbReference type="SUPFAM" id="SSF53822">
    <property type="entry name" value="Periplasmic binding protein-like I"/>
    <property type="match status" value="1"/>
</dbReference>
<gene>
    <name evidence="7" type="ORF">PhaeoP63_03721</name>
</gene>
<comment type="similarity">
    <text evidence="1">Belongs to the leucine-binding protein family.</text>
</comment>
<dbReference type="PANTHER" id="PTHR47235:SF1">
    <property type="entry name" value="BLR6548 PROTEIN"/>
    <property type="match status" value="1"/>
</dbReference>
<reference evidence="7 8" key="1">
    <citation type="journal article" date="2017" name="Front. Microbiol.">
        <title>Phaeobacter piscinae sp. nov., a species of the Roseobacter group and potential aquaculture probiont.</title>
        <authorList>
            <person name="Sonnenschein E.C."/>
            <person name="Phippen C.B.W."/>
            <person name="Nielsen K.F."/>
            <person name="Mateiu R.V."/>
            <person name="Melchiorsen J."/>
            <person name="Gram L."/>
            <person name="Overmann J."/>
            <person name="Freese H.M."/>
        </authorList>
    </citation>
    <scope>NUCLEOTIDE SEQUENCE [LARGE SCALE GENOMIC DNA]</scope>
    <source>
        <strain evidence="7 8">P63</strain>
    </source>
</reference>
<evidence type="ECO:0000259" key="6">
    <source>
        <dbReference type="Pfam" id="PF13458"/>
    </source>
</evidence>
<proteinExistence type="inferred from homology"/>
<keyword evidence="3 5" id="KW-0732">Signal</keyword>
<feature type="domain" description="Leucine-binding protein" evidence="6">
    <location>
        <begin position="31"/>
        <end position="374"/>
    </location>
</feature>
<dbReference type="PRINTS" id="PR00337">
    <property type="entry name" value="LEUILEVALBP"/>
</dbReference>
<dbReference type="AlphaFoldDB" id="A0AAC9ZE17"/>
<dbReference type="InterPro" id="IPR028082">
    <property type="entry name" value="Peripla_BP_I"/>
</dbReference>
<dbReference type="Proteomes" id="UP000217545">
    <property type="component" value="Plasmid pP63_a"/>
</dbReference>
<keyword evidence="7" id="KW-0614">Plasmid</keyword>
<sequence length="386" mass="40305">MLLRKLTTAAVLALVVPSLGLAEQGVSSTEVRFAQVAALEGPAAALGQGMQLGLEAAFAEANAAGGVHGRSIVLESMDDSYEPDKSVALVKQVIAGNQHIGLIGAVGTPTASATQPIATEAGLPFIGPFTGAGFLRDASHGNILNVRATYAAETEAWIAHLVDEQNMKSIALLYQDDGFGRVGLSGVTAALEKRGMTLVAEGTYTRNTTAVKKALLTIRKAKPDAVVMVGAYKPVAEFIKLSRKLKFNPTFVNISFVGSDALAKELGDAGEGVIISQVVPFPWDQSLPVVAQYQAALKAVDADVDPGFVTLEGYLTGRLAIRALEDAGADLTRDSYLAAMAGLRDVDFGGVTMRFGPDDNQGMDDVFLTHITKEGGFQPVVAGGES</sequence>
<dbReference type="PANTHER" id="PTHR47235">
    <property type="entry name" value="BLR6548 PROTEIN"/>
    <property type="match status" value="1"/>
</dbReference>
<dbReference type="CDD" id="cd19978">
    <property type="entry name" value="PBP1_ABC_ligand_binding-like"/>
    <property type="match status" value="1"/>
</dbReference>
<organism evidence="7 8">
    <name type="scientific">Phaeobacter gallaeciensis</name>
    <dbReference type="NCBI Taxonomy" id="60890"/>
    <lineage>
        <taxon>Bacteria</taxon>
        <taxon>Pseudomonadati</taxon>
        <taxon>Pseudomonadota</taxon>
        <taxon>Alphaproteobacteria</taxon>
        <taxon>Rhodobacterales</taxon>
        <taxon>Roseobacteraceae</taxon>
        <taxon>Phaeobacter</taxon>
    </lineage>
</organism>
<geneLocation type="plasmid" evidence="8">
    <name>pp63_a</name>
</geneLocation>
<dbReference type="GeneID" id="31848079"/>
<evidence type="ECO:0000256" key="1">
    <source>
        <dbReference type="ARBA" id="ARBA00010062"/>
    </source>
</evidence>
<dbReference type="EMBL" id="CP010785">
    <property type="protein sequence ID" value="ATF07754.1"/>
    <property type="molecule type" value="Genomic_DNA"/>
</dbReference>
<evidence type="ECO:0000256" key="2">
    <source>
        <dbReference type="ARBA" id="ARBA00022448"/>
    </source>
</evidence>
<dbReference type="GO" id="GO:0006865">
    <property type="term" value="P:amino acid transport"/>
    <property type="evidence" value="ECO:0007669"/>
    <property type="project" value="UniProtKB-KW"/>
</dbReference>
<evidence type="ECO:0000313" key="7">
    <source>
        <dbReference type="EMBL" id="ATF07754.1"/>
    </source>
</evidence>
<dbReference type="InterPro" id="IPR028081">
    <property type="entry name" value="Leu-bd"/>
</dbReference>
<evidence type="ECO:0000313" key="8">
    <source>
        <dbReference type="Proteomes" id="UP000217545"/>
    </source>
</evidence>
<evidence type="ECO:0000256" key="3">
    <source>
        <dbReference type="ARBA" id="ARBA00022729"/>
    </source>
</evidence>
<dbReference type="Gene3D" id="3.40.50.2300">
    <property type="match status" value="2"/>
</dbReference>
<dbReference type="Pfam" id="PF13458">
    <property type="entry name" value="Peripla_BP_6"/>
    <property type="match status" value="1"/>
</dbReference>
<keyword evidence="2" id="KW-0813">Transport</keyword>
<evidence type="ECO:0000256" key="5">
    <source>
        <dbReference type="SAM" id="SignalP"/>
    </source>
</evidence>
<evidence type="ECO:0000256" key="4">
    <source>
        <dbReference type="ARBA" id="ARBA00022970"/>
    </source>
</evidence>
<dbReference type="InterPro" id="IPR000709">
    <property type="entry name" value="Leu_Ile_Val-bd"/>
</dbReference>
<feature type="chain" id="PRO_5042045556" evidence="5">
    <location>
        <begin position="23"/>
        <end position="386"/>
    </location>
</feature>
<dbReference type="RefSeq" id="WP_024099029.1">
    <property type="nucleotide sequence ID" value="NZ_CP010589.1"/>
</dbReference>